<gene>
    <name evidence="13" type="ORF">ISN44_As01g033410</name>
</gene>
<dbReference type="PROSITE" id="PS51745">
    <property type="entry name" value="PB1"/>
    <property type="match status" value="1"/>
</dbReference>
<dbReference type="PANTHER" id="PTHR31384">
    <property type="entry name" value="AUXIN RESPONSE FACTOR 4-RELATED"/>
    <property type="match status" value="1"/>
</dbReference>
<dbReference type="FunFam" id="2.30.30.1040:FF:000001">
    <property type="entry name" value="Auxin response factor"/>
    <property type="match status" value="1"/>
</dbReference>
<dbReference type="Pfam" id="PF06507">
    <property type="entry name" value="ARF_AD"/>
    <property type="match status" value="1"/>
</dbReference>
<dbReference type="CDD" id="cd10017">
    <property type="entry name" value="B3_DNA"/>
    <property type="match status" value="1"/>
</dbReference>
<organism evidence="13 14">
    <name type="scientific">Arabidopsis suecica</name>
    <name type="common">Swedish thale-cress</name>
    <name type="synonym">Cardaminopsis suecica</name>
    <dbReference type="NCBI Taxonomy" id="45249"/>
    <lineage>
        <taxon>Eukaryota</taxon>
        <taxon>Viridiplantae</taxon>
        <taxon>Streptophyta</taxon>
        <taxon>Embryophyta</taxon>
        <taxon>Tracheophyta</taxon>
        <taxon>Spermatophyta</taxon>
        <taxon>Magnoliopsida</taxon>
        <taxon>eudicotyledons</taxon>
        <taxon>Gunneridae</taxon>
        <taxon>Pentapetalae</taxon>
        <taxon>rosids</taxon>
        <taxon>malvids</taxon>
        <taxon>Brassicales</taxon>
        <taxon>Brassicaceae</taxon>
        <taxon>Camelineae</taxon>
        <taxon>Arabidopsis</taxon>
    </lineage>
</organism>
<dbReference type="GO" id="GO:0003677">
    <property type="term" value="F:DNA binding"/>
    <property type="evidence" value="ECO:0007669"/>
    <property type="project" value="UniProtKB-KW"/>
</dbReference>
<evidence type="ECO:0000313" key="14">
    <source>
        <dbReference type="Proteomes" id="UP000694251"/>
    </source>
</evidence>
<comment type="subunit">
    <text evidence="3 10">Homodimers and heterodimers.</text>
</comment>
<dbReference type="Pfam" id="PF02309">
    <property type="entry name" value="AUX_IAA"/>
    <property type="match status" value="1"/>
</dbReference>
<comment type="subcellular location">
    <subcellularLocation>
        <location evidence="1 10">Nucleus</location>
    </subcellularLocation>
</comment>
<comment type="similarity">
    <text evidence="2 10">Belongs to the ARF family.</text>
</comment>
<feature type="domain" description="PB1" evidence="12">
    <location>
        <begin position="423"/>
        <end position="516"/>
    </location>
</feature>
<keyword evidence="7 10" id="KW-0539">Nucleus</keyword>
<dbReference type="Pfam" id="PF02362">
    <property type="entry name" value="B3"/>
    <property type="match status" value="1"/>
</dbReference>
<dbReference type="AlphaFoldDB" id="A0A8T2HAW4"/>
<evidence type="ECO:0000256" key="3">
    <source>
        <dbReference type="ARBA" id="ARBA00011726"/>
    </source>
</evidence>
<keyword evidence="5 10" id="KW-0238">DNA-binding</keyword>
<reference evidence="13 14" key="1">
    <citation type="submission" date="2020-12" db="EMBL/GenBank/DDBJ databases">
        <title>Concerted genomic and epigenomic changes stabilize Arabidopsis allopolyploids.</title>
        <authorList>
            <person name="Chen Z."/>
        </authorList>
    </citation>
    <scope>NUCLEOTIDE SEQUENCE [LARGE SCALE GENOMIC DNA]</scope>
    <source>
        <strain evidence="13">As9502</strain>
        <tissue evidence="13">Leaf</tissue>
    </source>
</reference>
<evidence type="ECO:0000256" key="4">
    <source>
        <dbReference type="ARBA" id="ARBA00023015"/>
    </source>
</evidence>
<dbReference type="InterPro" id="IPR033389">
    <property type="entry name" value="AUX/IAA_dom"/>
</dbReference>
<keyword evidence="4 10" id="KW-0805">Transcription regulation</keyword>
<evidence type="ECO:0000256" key="5">
    <source>
        <dbReference type="ARBA" id="ARBA00023125"/>
    </source>
</evidence>
<dbReference type="InterPro" id="IPR010525">
    <property type="entry name" value="ARF_dom"/>
</dbReference>
<protein>
    <recommendedName>
        <fullName evidence="10">Auxin response factor</fullName>
    </recommendedName>
</protein>
<evidence type="ECO:0000256" key="2">
    <source>
        <dbReference type="ARBA" id="ARBA00007853"/>
    </source>
</evidence>
<dbReference type="GO" id="GO:0005634">
    <property type="term" value="C:nucleus"/>
    <property type="evidence" value="ECO:0007669"/>
    <property type="project" value="UniProtKB-SubCell"/>
</dbReference>
<keyword evidence="8 10" id="KW-0927">Auxin signaling pathway</keyword>
<evidence type="ECO:0000259" key="12">
    <source>
        <dbReference type="PROSITE" id="PS51745"/>
    </source>
</evidence>
<evidence type="ECO:0000256" key="7">
    <source>
        <dbReference type="ARBA" id="ARBA00023242"/>
    </source>
</evidence>
<dbReference type="InterPro" id="IPR003340">
    <property type="entry name" value="B3_DNA-bd"/>
</dbReference>
<evidence type="ECO:0000259" key="11">
    <source>
        <dbReference type="PROSITE" id="PS50863"/>
    </source>
</evidence>
<dbReference type="GO" id="GO:0009734">
    <property type="term" value="P:auxin-activated signaling pathway"/>
    <property type="evidence" value="ECO:0007669"/>
    <property type="project" value="UniProtKB-KW"/>
</dbReference>
<keyword evidence="6 10" id="KW-0804">Transcription</keyword>
<dbReference type="PROSITE" id="PS50863">
    <property type="entry name" value="B3"/>
    <property type="match status" value="1"/>
</dbReference>
<evidence type="ECO:0000313" key="13">
    <source>
        <dbReference type="EMBL" id="KAG7656347.1"/>
    </source>
</evidence>
<comment type="caution">
    <text evidence="13">The sequence shown here is derived from an EMBL/GenBank/DDBJ whole genome shotgun (WGS) entry which is preliminary data.</text>
</comment>
<dbReference type="FunFam" id="2.40.330.10:FF:000001">
    <property type="entry name" value="Auxin response factor"/>
    <property type="match status" value="1"/>
</dbReference>
<dbReference type="InterPro" id="IPR044835">
    <property type="entry name" value="ARF_plant"/>
</dbReference>
<feature type="domain" description="TF-B3" evidence="11">
    <location>
        <begin position="124"/>
        <end position="228"/>
    </location>
</feature>
<dbReference type="GO" id="GO:0006355">
    <property type="term" value="P:regulation of DNA-templated transcription"/>
    <property type="evidence" value="ECO:0007669"/>
    <property type="project" value="InterPro"/>
</dbReference>
<dbReference type="SMART" id="SM01019">
    <property type="entry name" value="B3"/>
    <property type="match status" value="1"/>
</dbReference>
<sequence>MENNGEMNAQPEFSVDITKTYMYEKLWNICAGPLCVLPKPGEKVYDFPQGHIELIENSTRDEVDHIRPIFVLPSKLRCRVVAIDRKVDKNTDEVYAQISLMPDTTEVMTHNTTMDTRRPIVYFFSKILTASDVSLSGGLIIPKQYAIECFPPLDMSQPISTQKLVAKDLHGQEWSFKHVFRGTPQRHMFTSGGGWSVFATTKRLIAGDIFVLLRGENGELRVGNRRAKHQQGHIPSSVISANCMQHGVIASVVNAFKTKCMFNVVYKPRMQFEGKDFSEKRYDGTIIGVNDMSPHWKDSEWRSLKVQWDELSPFLRPNQVSPWDIEHLIPSSDISQSSLKKKKHWRQLNEIGATSSNLWTCQEIGQRSMNSPISVPEFSYPNAVEDSKFPSEISKLSQDKKFDQTQPLRSPKEVQSTEFNFTRSRIKVHMQGVAISRAVDLTAMHGYNQLIQKLEELFDLKDELRTRNQWEIVFTDNEGAEMLSGMIHGRIEFCNMAKRVFICSKEEIKKMKLKNKFFQPESKALTSSDVPPNVTDN</sequence>
<dbReference type="EMBL" id="JAEFBJ010000001">
    <property type="protein sequence ID" value="KAG7656347.1"/>
    <property type="molecule type" value="Genomic_DNA"/>
</dbReference>
<evidence type="ECO:0000256" key="6">
    <source>
        <dbReference type="ARBA" id="ARBA00023163"/>
    </source>
</evidence>
<evidence type="ECO:0000256" key="9">
    <source>
        <dbReference type="ARBA" id="ARBA00037697"/>
    </source>
</evidence>
<evidence type="ECO:0000256" key="8">
    <source>
        <dbReference type="ARBA" id="ARBA00023294"/>
    </source>
</evidence>
<evidence type="ECO:0000256" key="10">
    <source>
        <dbReference type="RuleBase" id="RU004561"/>
    </source>
</evidence>
<dbReference type="InterPro" id="IPR053793">
    <property type="entry name" value="PB1-like"/>
</dbReference>
<accession>A0A8T2HAW4</accession>
<name>A0A8T2HAW4_ARASU</name>
<dbReference type="PANTHER" id="PTHR31384:SF164">
    <property type="entry name" value="AUXIN RESPONSE FACTOR 12-RELATED"/>
    <property type="match status" value="1"/>
</dbReference>
<proteinExistence type="inferred from homology"/>
<keyword evidence="14" id="KW-1185">Reference proteome</keyword>
<comment type="function">
    <text evidence="9">Auxin response factors (ARFs) are transcriptional factors that bind specifically to the DNA sequence 5'-TGTCTC-3' found in the auxin-responsive promoter elements (AuxREs). Could act as transcriptional activator or repressor. Formation of heterodimers with Aux/IAA proteins may alter their ability to modulate early auxin response genes expression.</text>
</comment>
<dbReference type="OrthoDB" id="10307647at2759"/>
<evidence type="ECO:0000256" key="1">
    <source>
        <dbReference type="ARBA" id="ARBA00004123"/>
    </source>
</evidence>
<dbReference type="Proteomes" id="UP000694251">
    <property type="component" value="Chromosome 1"/>
</dbReference>